<keyword evidence="2" id="KW-1185">Reference proteome</keyword>
<dbReference type="RefSeq" id="WP_189402256.1">
    <property type="nucleotide sequence ID" value="NZ_BMXA01000005.1"/>
</dbReference>
<protein>
    <submittedName>
        <fullName evidence="1">Uncharacterized protein</fullName>
    </submittedName>
</protein>
<dbReference type="AlphaFoldDB" id="A0A918RYJ2"/>
<comment type="caution">
    <text evidence="1">The sequence shown here is derived from an EMBL/GenBank/DDBJ whole genome shotgun (WGS) entry which is preliminary data.</text>
</comment>
<proteinExistence type="predicted"/>
<organism evidence="1 2">
    <name type="scientific">Arenicella chitinivorans</name>
    <dbReference type="NCBI Taxonomy" id="1329800"/>
    <lineage>
        <taxon>Bacteria</taxon>
        <taxon>Pseudomonadati</taxon>
        <taxon>Pseudomonadota</taxon>
        <taxon>Gammaproteobacteria</taxon>
        <taxon>Arenicellales</taxon>
        <taxon>Arenicellaceae</taxon>
        <taxon>Arenicella</taxon>
    </lineage>
</organism>
<dbReference type="Proteomes" id="UP000614811">
    <property type="component" value="Unassembled WGS sequence"/>
</dbReference>
<accession>A0A918RYJ2</accession>
<dbReference type="EMBL" id="BMXA01000005">
    <property type="protein sequence ID" value="GHA16268.1"/>
    <property type="molecule type" value="Genomic_DNA"/>
</dbReference>
<reference evidence="1" key="1">
    <citation type="journal article" date="2014" name="Int. J. Syst. Evol. Microbiol.">
        <title>Complete genome sequence of Corynebacterium casei LMG S-19264T (=DSM 44701T), isolated from a smear-ripened cheese.</title>
        <authorList>
            <consortium name="US DOE Joint Genome Institute (JGI-PGF)"/>
            <person name="Walter F."/>
            <person name="Albersmeier A."/>
            <person name="Kalinowski J."/>
            <person name="Ruckert C."/>
        </authorList>
    </citation>
    <scope>NUCLEOTIDE SEQUENCE</scope>
    <source>
        <strain evidence="1">KCTC 12711</strain>
    </source>
</reference>
<evidence type="ECO:0000313" key="1">
    <source>
        <dbReference type="EMBL" id="GHA16268.1"/>
    </source>
</evidence>
<sequence>MTLGIVLFLILALFILIQYFRLGSNKHEQERSEVFRRLAAQLGMEYAPKISTDFRKRLKLFSRFSSRSHTQEYRLSTIKNVLRNSVDGVEKVFFECSLRGASTGRNMEPVFYFRSASLALPNFHVRLFNTHQARFLQSLGQGGVKVDHPTFSQKYLVRCSDESAVRKLFSDEFLDFISNNDSFDIDGNGDQMIVYRAMYEDGSTGNMGRLDPKEFRDVEQKAVQIFQYLSRRS</sequence>
<gene>
    <name evidence="1" type="ORF">GCM10008090_27590</name>
</gene>
<name>A0A918RYJ2_9GAMM</name>
<reference evidence="1" key="2">
    <citation type="submission" date="2020-09" db="EMBL/GenBank/DDBJ databases">
        <authorList>
            <person name="Sun Q."/>
            <person name="Kim S."/>
        </authorList>
    </citation>
    <scope>NUCLEOTIDE SEQUENCE</scope>
    <source>
        <strain evidence="1">KCTC 12711</strain>
    </source>
</reference>
<evidence type="ECO:0000313" key="2">
    <source>
        <dbReference type="Proteomes" id="UP000614811"/>
    </source>
</evidence>